<dbReference type="EMBL" id="REGN01014208">
    <property type="protein sequence ID" value="RMZ92911.1"/>
    <property type="molecule type" value="Genomic_DNA"/>
</dbReference>
<proteinExistence type="predicted"/>
<protein>
    <submittedName>
        <fullName evidence="2">Uncharacterized protein</fullName>
    </submittedName>
</protein>
<evidence type="ECO:0000313" key="3">
    <source>
        <dbReference type="Proteomes" id="UP000276133"/>
    </source>
</evidence>
<dbReference type="Proteomes" id="UP000276133">
    <property type="component" value="Unassembled WGS sequence"/>
</dbReference>
<keyword evidence="1" id="KW-1133">Transmembrane helix</keyword>
<keyword evidence="1" id="KW-0812">Transmembrane</keyword>
<feature type="transmembrane region" description="Helical" evidence="1">
    <location>
        <begin position="20"/>
        <end position="44"/>
    </location>
</feature>
<evidence type="ECO:0000313" key="2">
    <source>
        <dbReference type="EMBL" id="RMZ92911.1"/>
    </source>
</evidence>
<reference evidence="2 3" key="1">
    <citation type="journal article" date="2018" name="Sci. Rep.">
        <title>Genomic signatures of local adaptation to the degree of environmental predictability in rotifers.</title>
        <authorList>
            <person name="Franch-Gras L."/>
            <person name="Hahn C."/>
            <person name="Garcia-Roger E.M."/>
            <person name="Carmona M.J."/>
            <person name="Serra M."/>
            <person name="Gomez A."/>
        </authorList>
    </citation>
    <scope>NUCLEOTIDE SEQUENCE [LARGE SCALE GENOMIC DNA]</scope>
    <source>
        <strain evidence="2">HYR1</strain>
    </source>
</reference>
<organism evidence="2 3">
    <name type="scientific">Brachionus plicatilis</name>
    <name type="common">Marine rotifer</name>
    <name type="synonym">Brachionus muelleri</name>
    <dbReference type="NCBI Taxonomy" id="10195"/>
    <lineage>
        <taxon>Eukaryota</taxon>
        <taxon>Metazoa</taxon>
        <taxon>Spiralia</taxon>
        <taxon>Gnathifera</taxon>
        <taxon>Rotifera</taxon>
        <taxon>Eurotatoria</taxon>
        <taxon>Monogononta</taxon>
        <taxon>Pseudotrocha</taxon>
        <taxon>Ploima</taxon>
        <taxon>Brachionidae</taxon>
        <taxon>Brachionus</taxon>
    </lineage>
</organism>
<dbReference type="AlphaFoldDB" id="A0A3M7P196"/>
<sequence length="85" mass="9499">MPYSATAIHLTENKSKQQIVHIPVVVVGFVFADGIILIVVLVSVDVLNPYLFQIVIDLDYTQLSNDVRPRFRELNAAGEDLLGYL</sequence>
<comment type="caution">
    <text evidence="2">The sequence shown here is derived from an EMBL/GenBank/DDBJ whole genome shotgun (WGS) entry which is preliminary data.</text>
</comment>
<gene>
    <name evidence="2" type="ORF">BpHYR1_009786</name>
</gene>
<name>A0A3M7P196_BRAPC</name>
<accession>A0A3M7P196</accession>
<evidence type="ECO:0000256" key="1">
    <source>
        <dbReference type="SAM" id="Phobius"/>
    </source>
</evidence>
<keyword evidence="3" id="KW-1185">Reference proteome</keyword>
<keyword evidence="1" id="KW-0472">Membrane</keyword>